<accession>A0ABS7RJS2</accession>
<dbReference type="PANTHER" id="PTHR10434:SF55">
    <property type="entry name" value="POSSIBLE ACYLTRANSFERASE"/>
    <property type="match status" value="1"/>
</dbReference>
<evidence type="ECO:0000256" key="2">
    <source>
        <dbReference type="ARBA" id="ARBA00023315"/>
    </source>
</evidence>
<name>A0ABS7RJS2_9ACTN</name>
<dbReference type="SMART" id="SM00563">
    <property type="entry name" value="PlsC"/>
    <property type="match status" value="1"/>
</dbReference>
<protein>
    <submittedName>
        <fullName evidence="5">1-acyl-sn-glycerol-3-phosphate acyltransferase</fullName>
    </submittedName>
</protein>
<organism evidence="5 6">
    <name type="scientific">Nocardioides jiangsuensis</name>
    <dbReference type="NCBI Taxonomy" id="2866161"/>
    <lineage>
        <taxon>Bacteria</taxon>
        <taxon>Bacillati</taxon>
        <taxon>Actinomycetota</taxon>
        <taxon>Actinomycetes</taxon>
        <taxon>Propionibacteriales</taxon>
        <taxon>Nocardioidaceae</taxon>
        <taxon>Nocardioides</taxon>
    </lineage>
</organism>
<dbReference type="InterPro" id="IPR002123">
    <property type="entry name" value="Plipid/glycerol_acylTrfase"/>
</dbReference>
<reference evidence="5 6" key="1">
    <citation type="submission" date="2021-08" db="EMBL/GenBank/DDBJ databases">
        <title>Nocardioides bacterium WL0053 sp. nov., isolated from the sediment.</title>
        <authorList>
            <person name="Wang L."/>
            <person name="Zhang D."/>
            <person name="Zhang A."/>
        </authorList>
    </citation>
    <scope>NUCLEOTIDE SEQUENCE [LARGE SCALE GENOMIC DNA]</scope>
    <source>
        <strain evidence="5 6">WL0053</strain>
    </source>
</reference>
<sequence>MDLVYPPVLGAGRLLFRALGLRATLEGDEHVPGTGPVLLAANHVSFLDFLLVGLAARRGDRLVRFLARHDVWHHPLAGPLMRGMGHVPVDRQAPAAAYLRARSLLRQGEAVGIFPEAGVSTSYTVRPLMPGTVALAAETGVPVLPVALWGPQRILTVGRRLDPTRGRPVSVAVGPPLHFPAGTDVVAGTRDLGRTLQRMLDGLQARPEHQPASGETAPWHPAHLGGQAPSVAQARAVEVLPGTAVPPGAGRTTPKM</sequence>
<proteinExistence type="predicted"/>
<keyword evidence="6" id="KW-1185">Reference proteome</keyword>
<keyword evidence="2 5" id="KW-0012">Acyltransferase</keyword>
<evidence type="ECO:0000256" key="1">
    <source>
        <dbReference type="ARBA" id="ARBA00022679"/>
    </source>
</evidence>
<dbReference type="GO" id="GO:0016746">
    <property type="term" value="F:acyltransferase activity"/>
    <property type="evidence" value="ECO:0007669"/>
    <property type="project" value="UniProtKB-KW"/>
</dbReference>
<dbReference type="CDD" id="cd07989">
    <property type="entry name" value="LPLAT_AGPAT-like"/>
    <property type="match status" value="1"/>
</dbReference>
<keyword evidence="1" id="KW-0808">Transferase</keyword>
<feature type="domain" description="Phospholipid/glycerol acyltransferase" evidence="4">
    <location>
        <begin position="37"/>
        <end position="151"/>
    </location>
</feature>
<dbReference type="RefSeq" id="WP_221024380.1">
    <property type="nucleotide sequence ID" value="NZ_JAIEZQ010000001.1"/>
</dbReference>
<evidence type="ECO:0000256" key="3">
    <source>
        <dbReference type="SAM" id="MobiDB-lite"/>
    </source>
</evidence>
<gene>
    <name evidence="5" type="ORF">K1X13_07905</name>
</gene>
<dbReference type="PANTHER" id="PTHR10434">
    <property type="entry name" value="1-ACYL-SN-GLYCEROL-3-PHOSPHATE ACYLTRANSFERASE"/>
    <property type="match status" value="1"/>
</dbReference>
<evidence type="ECO:0000259" key="4">
    <source>
        <dbReference type="SMART" id="SM00563"/>
    </source>
</evidence>
<feature type="region of interest" description="Disordered" evidence="3">
    <location>
        <begin position="206"/>
        <end position="228"/>
    </location>
</feature>
<dbReference type="EMBL" id="JAIEZQ010000001">
    <property type="protein sequence ID" value="MBY9074739.1"/>
    <property type="molecule type" value="Genomic_DNA"/>
</dbReference>
<dbReference type="Proteomes" id="UP000754710">
    <property type="component" value="Unassembled WGS sequence"/>
</dbReference>
<dbReference type="Pfam" id="PF01553">
    <property type="entry name" value="Acyltransferase"/>
    <property type="match status" value="1"/>
</dbReference>
<evidence type="ECO:0000313" key="6">
    <source>
        <dbReference type="Proteomes" id="UP000754710"/>
    </source>
</evidence>
<dbReference type="SUPFAM" id="SSF69593">
    <property type="entry name" value="Glycerol-3-phosphate (1)-acyltransferase"/>
    <property type="match status" value="1"/>
</dbReference>
<evidence type="ECO:0000313" key="5">
    <source>
        <dbReference type="EMBL" id="MBY9074739.1"/>
    </source>
</evidence>
<comment type="caution">
    <text evidence="5">The sequence shown here is derived from an EMBL/GenBank/DDBJ whole genome shotgun (WGS) entry which is preliminary data.</text>
</comment>